<dbReference type="InterPro" id="IPR045851">
    <property type="entry name" value="AMP-bd_C_sf"/>
</dbReference>
<dbReference type="Pfam" id="PF13193">
    <property type="entry name" value="AMP-binding_C"/>
    <property type="match status" value="1"/>
</dbReference>
<dbReference type="InterPro" id="IPR000873">
    <property type="entry name" value="AMP-dep_synth/lig_dom"/>
</dbReference>
<dbReference type="SUPFAM" id="SSF56059">
    <property type="entry name" value="Glutathione synthetase ATP-binding domain-like"/>
    <property type="match status" value="1"/>
</dbReference>
<name>A0A7Z7HQ33_9PROT</name>
<dbReference type="PROSITE" id="PS50975">
    <property type="entry name" value="ATP_GRASP"/>
    <property type="match status" value="1"/>
</dbReference>
<dbReference type="AlphaFoldDB" id="A0A7Z7HQ33"/>
<keyword evidence="3" id="KW-0547">Nucleotide-binding</keyword>
<reference evidence="5" key="1">
    <citation type="submission" date="2017-03" db="EMBL/GenBank/DDBJ databases">
        <authorList>
            <consortium name="AG Boll"/>
        </authorList>
    </citation>
    <scope>NUCLEOTIDE SEQUENCE [LARGE SCALE GENOMIC DNA]</scope>
    <source>
        <strain evidence="5">Chol</strain>
    </source>
</reference>
<accession>A0A7Z7HQ33</accession>
<dbReference type="EMBL" id="LT837803">
    <property type="protein sequence ID" value="SMB23220.1"/>
    <property type="molecule type" value="Genomic_DNA"/>
</dbReference>
<evidence type="ECO:0000313" key="6">
    <source>
        <dbReference type="Proteomes" id="UP000242886"/>
    </source>
</evidence>
<proteinExistence type="inferred from homology"/>
<evidence type="ECO:0000256" key="1">
    <source>
        <dbReference type="ARBA" id="ARBA00006432"/>
    </source>
</evidence>
<dbReference type="InterPro" id="IPR025110">
    <property type="entry name" value="AMP-bd_C"/>
</dbReference>
<dbReference type="GO" id="GO:0006631">
    <property type="term" value="P:fatty acid metabolic process"/>
    <property type="evidence" value="ECO:0007669"/>
    <property type="project" value="TreeGrafter"/>
</dbReference>
<dbReference type="CDD" id="cd04433">
    <property type="entry name" value="AFD_class_I"/>
    <property type="match status" value="1"/>
</dbReference>
<evidence type="ECO:0000259" key="4">
    <source>
        <dbReference type="PROSITE" id="PS50975"/>
    </source>
</evidence>
<dbReference type="Gene3D" id="3.30.1490.20">
    <property type="entry name" value="ATP-grasp fold, A domain"/>
    <property type="match status" value="1"/>
</dbReference>
<feature type="domain" description="ATP-grasp" evidence="4">
    <location>
        <begin position="722"/>
        <end position="975"/>
    </location>
</feature>
<dbReference type="PANTHER" id="PTHR43201:SF5">
    <property type="entry name" value="MEDIUM-CHAIN ACYL-COA LIGASE ACSF2, MITOCHONDRIAL"/>
    <property type="match status" value="1"/>
</dbReference>
<evidence type="ECO:0000256" key="3">
    <source>
        <dbReference type="PROSITE-ProRule" id="PRU00409"/>
    </source>
</evidence>
<dbReference type="Pfam" id="PF00501">
    <property type="entry name" value="AMP-binding"/>
    <property type="match status" value="1"/>
</dbReference>
<dbReference type="GO" id="GO:0005524">
    <property type="term" value="F:ATP binding"/>
    <property type="evidence" value="ECO:0007669"/>
    <property type="project" value="UniProtKB-UniRule"/>
</dbReference>
<keyword evidence="3" id="KW-0067">ATP-binding</keyword>
<gene>
    <name evidence="5" type="ORF">SDENCHOL_10797</name>
</gene>
<dbReference type="InterPro" id="IPR011761">
    <property type="entry name" value="ATP-grasp"/>
</dbReference>
<sequence>MNIAHLLLHQAQKQPDALAIRYAGDDFTYEQFAQRVLQASAGLEAAGIAAGDVMAIALADPLDHWCATLALAHRGATVLSIPRSMADAQMIRLLNLTQCTRVLVDGEHRMSTAGPHLSTVSWAEVKAHALPNALAAPALDADRPWILVSGSGSTGQPKIMPVTHRAQWHRATLGRQWLPYGDEDILLSLVSMHFYAAKQRCLEALAMGAAIFLDVPGRVDHRKEVAAGEVTAIYGTVSHVELLLRSLPADHDLHYGRLRALMVGGSVVPMRLREQIRQRLTPKLHVLWGSNESHTATITSLNEVFVTEGGVGRPFPGVRLEVVDDEGVPVAPGVDGHIRVSSAASITAYLGDPEATQKVFRDDWFYPGDIGHFTLDGQLVHRGRTDDMMIVSGVNVYPAEIEECLRSFPGVADAFATPLRHRQLQDLPVALVVAAAGVSLDARTLVQHVRNQIGRHTLHDLVFVERIPRNEQGKIQRKVVSGIVRAKWETSGKPAATPATRTGSNASLPMGTLTLGFRRPPGGKPGALNAWLTVLEVPDDQLLPVDLSDTDQSAADDGQIWLHQVLTLARGLLHVLRVPLFDPIDVVQCRRAAPESKHWEAVCRVPDPSLVARPLFEGVLKVAFRLAAWVSKADVESTADRERFFQTIEKDVVRAFAKVQPNGKSTFEVLRVAHSLGVPYLPLPNGAFQLGWGRHARRIDRSTTDRDSAMGMHWTQNKLLTAQLLRQAGLPGPTHAVVKSFEQAREAAERFGYPVVVKPADLERGEGVSVDVRAEDLEAAFNDAHKRSPGKLVLVEQQVPGVCHRLFITAGKLLYAVKRLPIGVYADGRSTIRALVAAEYEAQQRIPPWKRSGIRPLDELALHMLRRQGWQPEAVPQAGQFVALRRIETTAWGGVDEEVTHTIHPDNVSAAIVATQILELEVAGVDMISRNIQQPWHANGAVINEVNYAPLLGGGEISRRYIGEYLSRLLKNRGQIPIHVYAGGKDAWLKGKTHYEELRAAGVDAYLVDEHRTLDSKGHPCVIASNSIETKVRALLMRQDVQALVLLAPSSHTPGWIDRLAGRVFTPPHGDHAIEISAGSGGTN</sequence>
<dbReference type="InterPro" id="IPR042099">
    <property type="entry name" value="ANL_N_sf"/>
</dbReference>
<comment type="similarity">
    <text evidence="1">Belongs to the ATP-dependent AMP-binding enzyme family.</text>
</comment>
<dbReference type="Gene3D" id="3.30.300.30">
    <property type="match status" value="1"/>
</dbReference>
<dbReference type="Gene3D" id="3.30.470.20">
    <property type="entry name" value="ATP-grasp fold, B domain"/>
    <property type="match status" value="1"/>
</dbReference>
<dbReference type="GO" id="GO:0031956">
    <property type="term" value="F:medium-chain fatty acid-CoA ligase activity"/>
    <property type="evidence" value="ECO:0007669"/>
    <property type="project" value="TreeGrafter"/>
</dbReference>
<dbReference type="InterPro" id="IPR013815">
    <property type="entry name" value="ATP_grasp_subdomain_1"/>
</dbReference>
<organism evidence="5 6">
    <name type="scientific">Sterolibacterium denitrificans</name>
    <dbReference type="NCBI Taxonomy" id="157592"/>
    <lineage>
        <taxon>Bacteria</taxon>
        <taxon>Pseudomonadati</taxon>
        <taxon>Pseudomonadota</taxon>
        <taxon>Betaproteobacteria</taxon>
        <taxon>Nitrosomonadales</taxon>
        <taxon>Sterolibacteriaceae</taxon>
        <taxon>Sterolibacterium</taxon>
    </lineage>
</organism>
<evidence type="ECO:0000256" key="2">
    <source>
        <dbReference type="ARBA" id="ARBA00022598"/>
    </source>
</evidence>
<dbReference type="PANTHER" id="PTHR43201">
    <property type="entry name" value="ACYL-COA SYNTHETASE"/>
    <property type="match status" value="1"/>
</dbReference>
<dbReference type="InterPro" id="IPR005479">
    <property type="entry name" value="CPAse_ATP-bd"/>
</dbReference>
<evidence type="ECO:0000313" key="5">
    <source>
        <dbReference type="EMBL" id="SMB23220.1"/>
    </source>
</evidence>
<protein>
    <submittedName>
        <fullName evidence="5">AMP-dependent synthetase and ligase</fullName>
    </submittedName>
</protein>
<dbReference type="GO" id="GO:0046872">
    <property type="term" value="F:metal ion binding"/>
    <property type="evidence" value="ECO:0007669"/>
    <property type="project" value="InterPro"/>
</dbReference>
<dbReference type="Proteomes" id="UP000242886">
    <property type="component" value="Chromosome SDENCHOL"/>
</dbReference>
<dbReference type="SUPFAM" id="SSF56801">
    <property type="entry name" value="Acetyl-CoA synthetase-like"/>
    <property type="match status" value="1"/>
</dbReference>
<keyword evidence="6" id="KW-1185">Reference proteome</keyword>
<dbReference type="Gene3D" id="3.40.50.12780">
    <property type="entry name" value="N-terminal domain of ligase-like"/>
    <property type="match status" value="1"/>
</dbReference>
<dbReference type="Pfam" id="PF02786">
    <property type="entry name" value="CPSase_L_D2"/>
    <property type="match status" value="1"/>
</dbReference>
<keyword evidence="2 5" id="KW-0436">Ligase</keyword>
<dbReference type="RefSeq" id="WP_154716105.1">
    <property type="nucleotide sequence ID" value="NZ_LT837803.1"/>
</dbReference>